<protein>
    <submittedName>
        <fullName evidence="1">Uncharacterized protein</fullName>
    </submittedName>
</protein>
<organism evidence="1">
    <name type="scientific">uncultured delta proteobacterium</name>
    <dbReference type="NCBI Taxonomy" id="34034"/>
    <lineage>
        <taxon>Bacteria</taxon>
        <taxon>Deltaproteobacteria</taxon>
        <taxon>environmental samples</taxon>
    </lineage>
</organism>
<sequence length="64" mass="6776">MLCPGRRFPAGTFFTAGVFREEGDAAPEIPAPLAPGAEFYGAVASNGFAFPGKRCIRKTRKALS</sequence>
<gene>
    <name evidence="1" type="ORF">KL86DPRO_70046</name>
</gene>
<dbReference type="AlphaFoldDB" id="A0A212KGH4"/>
<proteinExistence type="predicted"/>
<dbReference type="EMBL" id="FLUQ01000007">
    <property type="protein sequence ID" value="SBW10820.1"/>
    <property type="molecule type" value="Genomic_DNA"/>
</dbReference>
<reference evidence="1" key="1">
    <citation type="submission" date="2016-04" db="EMBL/GenBank/DDBJ databases">
        <authorList>
            <person name="Evans L.H."/>
            <person name="Alamgir A."/>
            <person name="Owens N."/>
            <person name="Weber N.D."/>
            <person name="Virtaneva K."/>
            <person name="Barbian K."/>
            <person name="Babar A."/>
            <person name="Rosenke K."/>
        </authorList>
    </citation>
    <scope>NUCLEOTIDE SEQUENCE</scope>
    <source>
        <strain evidence="1">86</strain>
    </source>
</reference>
<evidence type="ECO:0000313" key="1">
    <source>
        <dbReference type="EMBL" id="SBW10820.1"/>
    </source>
</evidence>
<name>A0A212KGH4_9DELT</name>
<accession>A0A212KGH4</accession>